<protein>
    <submittedName>
        <fullName evidence="3">Flagellar rod assembly protein/muramidase FlgJ</fullName>
    </submittedName>
</protein>
<reference evidence="4" key="1">
    <citation type="submission" date="2017-02" db="EMBL/GenBank/DDBJ databases">
        <title>Comparative genomics and description of representatives of a novel lineage of planctomycetes thriving in anoxic sediments.</title>
        <authorList>
            <person name="Spring S."/>
            <person name="Bunk B."/>
            <person name="Sproer C."/>
        </authorList>
    </citation>
    <scope>NUCLEOTIDE SEQUENCE [LARGE SCALE GENOMIC DNA]</scope>
    <source>
        <strain evidence="4">ST-NAGAB-D1</strain>
    </source>
</reference>
<dbReference type="KEGG" id="alus:STSP2_00055"/>
<dbReference type="STRING" id="1936003.STSP2_00055"/>
<keyword evidence="3" id="KW-0969">Cilium</keyword>
<evidence type="ECO:0000313" key="4">
    <source>
        <dbReference type="Proteomes" id="UP000189674"/>
    </source>
</evidence>
<dbReference type="Pfam" id="PF10135">
    <property type="entry name" value="Rod-binding"/>
    <property type="match status" value="1"/>
</dbReference>
<evidence type="ECO:0000259" key="2">
    <source>
        <dbReference type="Pfam" id="PF10135"/>
    </source>
</evidence>
<dbReference type="AlphaFoldDB" id="A0A1U9NGM7"/>
<gene>
    <name evidence="3" type="ORF">STSP2_00055</name>
</gene>
<accession>A0A1U9NGM7</accession>
<dbReference type="OrthoDB" id="5600at2"/>
<feature type="compositionally biased region" description="Polar residues" evidence="1">
    <location>
        <begin position="1"/>
        <end position="12"/>
    </location>
</feature>
<organism evidence="3 4">
    <name type="scientific">Anaerohalosphaera lusitana</name>
    <dbReference type="NCBI Taxonomy" id="1936003"/>
    <lineage>
        <taxon>Bacteria</taxon>
        <taxon>Pseudomonadati</taxon>
        <taxon>Planctomycetota</taxon>
        <taxon>Phycisphaerae</taxon>
        <taxon>Sedimentisphaerales</taxon>
        <taxon>Anaerohalosphaeraceae</taxon>
        <taxon>Anaerohalosphaera</taxon>
    </lineage>
</organism>
<dbReference type="Proteomes" id="UP000189674">
    <property type="component" value="Chromosome"/>
</dbReference>
<sequence>MIDPINSHNLINTAGPEGLNKDASQRLAEEKKKEVAKNFESILVGQLVDQMKDTIGSSGLLEEQGSKQIQDMFFSFLAKDVSKQGGIGLWKQIYQSMNDSEQKSEINVSDSLDSKA</sequence>
<keyword evidence="3" id="KW-0966">Cell projection</keyword>
<evidence type="ECO:0000256" key="1">
    <source>
        <dbReference type="SAM" id="MobiDB-lite"/>
    </source>
</evidence>
<dbReference type="InterPro" id="IPR019301">
    <property type="entry name" value="Flagellar_prot_FlgJ_N"/>
</dbReference>
<proteinExistence type="predicted"/>
<keyword evidence="4" id="KW-1185">Reference proteome</keyword>
<feature type="region of interest" description="Disordered" evidence="1">
    <location>
        <begin position="1"/>
        <end position="26"/>
    </location>
</feature>
<name>A0A1U9NGM7_9BACT</name>
<keyword evidence="3" id="KW-0282">Flagellum</keyword>
<dbReference type="EMBL" id="CP019791">
    <property type="protein sequence ID" value="AQT66917.1"/>
    <property type="molecule type" value="Genomic_DNA"/>
</dbReference>
<feature type="domain" description="Flagellar protein FlgJ N-terminal" evidence="2">
    <location>
        <begin position="50"/>
        <end position="95"/>
    </location>
</feature>
<evidence type="ECO:0000313" key="3">
    <source>
        <dbReference type="EMBL" id="AQT66917.1"/>
    </source>
</evidence>
<dbReference type="RefSeq" id="WP_146658758.1">
    <property type="nucleotide sequence ID" value="NZ_CP019791.1"/>
</dbReference>